<protein>
    <recommendedName>
        <fullName evidence="1">Copine C-terminal domain-containing protein</fullName>
    </recommendedName>
</protein>
<dbReference type="OrthoDB" id="5855668at2759"/>
<sequence length="134" mass="14384">MTAESMEGKAYVVMAVITEGEPEDVKGEVEAMRAMTEGSNMSIVIVGVGEGEFKELEKEVEGTGIKLTKMGRGGKGGEWDGGEIMELVPGQVEEWAKVMGMVGEGGERVLGKGEEAREIWIDDMDKEEGGRGEI</sequence>
<name>A0A9W7G8U8_9STRA</name>
<organism evidence="2 3">
    <name type="scientific">Triparma columacea</name>
    <dbReference type="NCBI Taxonomy" id="722753"/>
    <lineage>
        <taxon>Eukaryota</taxon>
        <taxon>Sar</taxon>
        <taxon>Stramenopiles</taxon>
        <taxon>Ochrophyta</taxon>
        <taxon>Bolidophyceae</taxon>
        <taxon>Parmales</taxon>
        <taxon>Triparmaceae</taxon>
        <taxon>Triparma</taxon>
    </lineage>
</organism>
<evidence type="ECO:0000313" key="2">
    <source>
        <dbReference type="EMBL" id="GMI37510.1"/>
    </source>
</evidence>
<accession>A0A9W7G8U8</accession>
<feature type="domain" description="Copine C-terminal" evidence="1">
    <location>
        <begin position="6"/>
        <end position="58"/>
    </location>
</feature>
<dbReference type="EMBL" id="BRYA01000074">
    <property type="protein sequence ID" value="GMI37510.1"/>
    <property type="molecule type" value="Genomic_DNA"/>
</dbReference>
<dbReference type="Pfam" id="PF07002">
    <property type="entry name" value="Copine"/>
    <property type="match status" value="1"/>
</dbReference>
<reference evidence="3" key="1">
    <citation type="journal article" date="2023" name="Commun. Biol.">
        <title>Genome analysis of Parmales, the sister group of diatoms, reveals the evolutionary specialization of diatoms from phago-mixotrophs to photoautotrophs.</title>
        <authorList>
            <person name="Ban H."/>
            <person name="Sato S."/>
            <person name="Yoshikawa S."/>
            <person name="Yamada K."/>
            <person name="Nakamura Y."/>
            <person name="Ichinomiya M."/>
            <person name="Sato N."/>
            <person name="Blanc-Mathieu R."/>
            <person name="Endo H."/>
            <person name="Kuwata A."/>
            <person name="Ogata H."/>
        </authorList>
    </citation>
    <scope>NUCLEOTIDE SEQUENCE [LARGE SCALE GENOMIC DNA]</scope>
</reference>
<gene>
    <name evidence="2" type="ORF">TrCOL_g7525</name>
</gene>
<evidence type="ECO:0000259" key="1">
    <source>
        <dbReference type="Pfam" id="PF07002"/>
    </source>
</evidence>
<keyword evidence="3" id="KW-1185">Reference proteome</keyword>
<proteinExistence type="predicted"/>
<evidence type="ECO:0000313" key="3">
    <source>
        <dbReference type="Proteomes" id="UP001165065"/>
    </source>
</evidence>
<dbReference type="Proteomes" id="UP001165065">
    <property type="component" value="Unassembled WGS sequence"/>
</dbReference>
<dbReference type="AlphaFoldDB" id="A0A9W7G8U8"/>
<dbReference type="InterPro" id="IPR010734">
    <property type="entry name" value="Copine_C"/>
</dbReference>
<comment type="caution">
    <text evidence="2">The sequence shown here is derived from an EMBL/GenBank/DDBJ whole genome shotgun (WGS) entry which is preliminary data.</text>
</comment>